<keyword evidence="2" id="KW-1185">Reference proteome</keyword>
<dbReference type="Proteomes" id="UP000289738">
    <property type="component" value="Chromosome B08"/>
</dbReference>
<dbReference type="EMBL" id="SDMP01000018">
    <property type="protein sequence ID" value="RYQ95932.1"/>
    <property type="molecule type" value="Genomic_DNA"/>
</dbReference>
<accession>A0A444Y1X4</accession>
<gene>
    <name evidence="1" type="ORF">Ahy_B08g091316</name>
</gene>
<proteinExistence type="predicted"/>
<protein>
    <submittedName>
        <fullName evidence="1">Uncharacterized protein</fullName>
    </submittedName>
</protein>
<comment type="caution">
    <text evidence="1">The sequence shown here is derived from an EMBL/GenBank/DDBJ whole genome shotgun (WGS) entry which is preliminary data.</text>
</comment>
<organism evidence="1 2">
    <name type="scientific">Arachis hypogaea</name>
    <name type="common">Peanut</name>
    <dbReference type="NCBI Taxonomy" id="3818"/>
    <lineage>
        <taxon>Eukaryota</taxon>
        <taxon>Viridiplantae</taxon>
        <taxon>Streptophyta</taxon>
        <taxon>Embryophyta</taxon>
        <taxon>Tracheophyta</taxon>
        <taxon>Spermatophyta</taxon>
        <taxon>Magnoliopsida</taxon>
        <taxon>eudicotyledons</taxon>
        <taxon>Gunneridae</taxon>
        <taxon>Pentapetalae</taxon>
        <taxon>rosids</taxon>
        <taxon>fabids</taxon>
        <taxon>Fabales</taxon>
        <taxon>Fabaceae</taxon>
        <taxon>Papilionoideae</taxon>
        <taxon>50 kb inversion clade</taxon>
        <taxon>dalbergioids sensu lato</taxon>
        <taxon>Dalbergieae</taxon>
        <taxon>Pterocarpus clade</taxon>
        <taxon>Arachis</taxon>
    </lineage>
</organism>
<evidence type="ECO:0000313" key="1">
    <source>
        <dbReference type="EMBL" id="RYQ95932.1"/>
    </source>
</evidence>
<name>A0A444Y1X4_ARAHY</name>
<dbReference type="AlphaFoldDB" id="A0A444Y1X4"/>
<reference evidence="1 2" key="1">
    <citation type="submission" date="2019-01" db="EMBL/GenBank/DDBJ databases">
        <title>Sequencing of cultivated peanut Arachis hypogaea provides insights into genome evolution and oil improvement.</title>
        <authorList>
            <person name="Chen X."/>
        </authorList>
    </citation>
    <scope>NUCLEOTIDE SEQUENCE [LARGE SCALE GENOMIC DNA]</scope>
    <source>
        <strain evidence="2">cv. Fuhuasheng</strain>
        <tissue evidence="1">Leaves</tissue>
    </source>
</reference>
<sequence>MQLLEGTLLGGIDIINLGKTQERLHLAGRIIVAVKSPQDIKVRTIHGCECNCWKAHSWNIH</sequence>
<evidence type="ECO:0000313" key="2">
    <source>
        <dbReference type="Proteomes" id="UP000289738"/>
    </source>
</evidence>